<dbReference type="GO" id="GO:0020037">
    <property type="term" value="F:heme binding"/>
    <property type="evidence" value="ECO:0007669"/>
    <property type="project" value="InterPro"/>
</dbReference>
<dbReference type="GeneID" id="19192422"/>
<accession>W9WUQ5</accession>
<dbReference type="SUPFAM" id="SSF48264">
    <property type="entry name" value="Cytochrome P450"/>
    <property type="match status" value="1"/>
</dbReference>
<proteinExistence type="predicted"/>
<keyword evidence="2" id="KW-0472">Membrane</keyword>
<keyword evidence="4" id="KW-1185">Reference proteome</keyword>
<dbReference type="GO" id="GO:0005506">
    <property type="term" value="F:iron ion binding"/>
    <property type="evidence" value="ECO:0007669"/>
    <property type="project" value="InterPro"/>
</dbReference>
<protein>
    <recommendedName>
        <fullName evidence="5">Cytochrome P450 oxidoreductase</fullName>
    </recommendedName>
</protein>
<keyword evidence="1" id="KW-0479">Metal-binding</keyword>
<dbReference type="OrthoDB" id="3945418at2759"/>
<comment type="caution">
    <text evidence="3">The sequence shown here is derived from an EMBL/GenBank/DDBJ whole genome shotgun (WGS) entry which is preliminary data.</text>
</comment>
<name>W9WUQ5_9EURO</name>
<feature type="binding site" description="axial binding residue" evidence="1">
    <location>
        <position position="447"/>
    </location>
    <ligand>
        <name>heme</name>
        <dbReference type="ChEBI" id="CHEBI:30413"/>
    </ligand>
    <ligandPart>
        <name>Fe</name>
        <dbReference type="ChEBI" id="CHEBI:18248"/>
    </ligandPart>
</feature>
<comment type="cofactor">
    <cofactor evidence="1">
        <name>heme</name>
        <dbReference type="ChEBI" id="CHEBI:30413"/>
    </cofactor>
</comment>
<dbReference type="PANTHER" id="PTHR24305:SF234">
    <property type="entry name" value="CYTOCHROME P450"/>
    <property type="match status" value="1"/>
</dbReference>
<dbReference type="InterPro" id="IPR050121">
    <property type="entry name" value="Cytochrome_P450_monoxygenase"/>
</dbReference>
<evidence type="ECO:0008006" key="5">
    <source>
        <dbReference type="Google" id="ProtNLM"/>
    </source>
</evidence>
<dbReference type="InterPro" id="IPR036396">
    <property type="entry name" value="Cyt_P450_sf"/>
</dbReference>
<evidence type="ECO:0000313" key="3">
    <source>
        <dbReference type="EMBL" id="EXJ68785.1"/>
    </source>
</evidence>
<dbReference type="GO" id="GO:0016705">
    <property type="term" value="F:oxidoreductase activity, acting on paired donors, with incorporation or reduction of molecular oxygen"/>
    <property type="evidence" value="ECO:0007669"/>
    <property type="project" value="InterPro"/>
</dbReference>
<dbReference type="Gene3D" id="1.10.630.10">
    <property type="entry name" value="Cytochrome P450"/>
    <property type="match status" value="1"/>
</dbReference>
<dbReference type="Pfam" id="PF00067">
    <property type="entry name" value="p450"/>
    <property type="match status" value="1"/>
</dbReference>
<dbReference type="STRING" id="1182543.W9WUQ5"/>
<evidence type="ECO:0000313" key="4">
    <source>
        <dbReference type="Proteomes" id="UP000019471"/>
    </source>
</evidence>
<organism evidence="3 4">
    <name type="scientific">Cladophialophora psammophila CBS 110553</name>
    <dbReference type="NCBI Taxonomy" id="1182543"/>
    <lineage>
        <taxon>Eukaryota</taxon>
        <taxon>Fungi</taxon>
        <taxon>Dikarya</taxon>
        <taxon>Ascomycota</taxon>
        <taxon>Pezizomycotina</taxon>
        <taxon>Eurotiomycetes</taxon>
        <taxon>Chaetothyriomycetidae</taxon>
        <taxon>Chaetothyriales</taxon>
        <taxon>Herpotrichiellaceae</taxon>
        <taxon>Cladophialophora</taxon>
    </lineage>
</organism>
<dbReference type="PRINTS" id="PR00463">
    <property type="entry name" value="EP450I"/>
</dbReference>
<dbReference type="HOGENOM" id="CLU_001570_14_4_1"/>
<keyword evidence="1" id="KW-0408">Iron</keyword>
<evidence type="ECO:0000256" key="1">
    <source>
        <dbReference type="PIRSR" id="PIRSR602401-1"/>
    </source>
</evidence>
<sequence length="500" mass="56383">MALLSSALSDQLGSKQILEIAFASIVLFSISLATTWIYRLYFHPLAKFRGPHEAALSRRWLFEQQQAKFPERIFEELHQAYGAALRIGPNELHLTDVSLYKEIYNQTTPYLKSKSFYDGFLTAHTVFAECDPILHKERRKLLNPFFSRTGVLKLEPIIDEKIKIFLEKLGEVCPLGPIDASRAFRCLTVDVISQFAFGRSRDLIHETPGGFDAALLRAIDSGGDQLALLQHSYVTLFFAERLPLSLVARVDKTVAQIHYLHEFARDSVSQHKTRRGKSPHPVIFDNLQGLSDEYQAMEAVDILLAGSDTTAFTVATALFYILSNESIRTRLVQELKQNIPDSKAMPPLQQLENIQYLWATVKESLRLAMPVPGLLPRIVPNGPSPLTVDGQVVPPGTIIGMSAYTMHFSTDLWGPNARSFNLERWLGPEGKSLDQYLCTFSKGVWQCIGINVAHAESTMLLAHLFRKYDMKLKTKQLDVTDNFVSTYHDGVYVDFKYAPA</sequence>
<dbReference type="InterPro" id="IPR002401">
    <property type="entry name" value="Cyt_P450_E_grp-I"/>
</dbReference>
<keyword evidence="2" id="KW-1133">Transmembrane helix</keyword>
<gene>
    <name evidence="3" type="ORF">A1O5_07716</name>
</gene>
<dbReference type="GO" id="GO:0004497">
    <property type="term" value="F:monooxygenase activity"/>
    <property type="evidence" value="ECO:0007669"/>
    <property type="project" value="InterPro"/>
</dbReference>
<feature type="transmembrane region" description="Helical" evidence="2">
    <location>
        <begin position="20"/>
        <end position="41"/>
    </location>
</feature>
<dbReference type="CDD" id="cd11062">
    <property type="entry name" value="CYP58-like"/>
    <property type="match status" value="1"/>
</dbReference>
<dbReference type="eggNOG" id="KOG0158">
    <property type="taxonomic scope" value="Eukaryota"/>
</dbReference>
<dbReference type="EMBL" id="AMGX01000012">
    <property type="protein sequence ID" value="EXJ68785.1"/>
    <property type="molecule type" value="Genomic_DNA"/>
</dbReference>
<reference evidence="3 4" key="1">
    <citation type="submission" date="2013-03" db="EMBL/GenBank/DDBJ databases">
        <title>The Genome Sequence of Cladophialophora psammophila CBS 110553.</title>
        <authorList>
            <consortium name="The Broad Institute Genomics Platform"/>
            <person name="Cuomo C."/>
            <person name="de Hoog S."/>
            <person name="Gorbushina A."/>
            <person name="Walker B."/>
            <person name="Young S.K."/>
            <person name="Zeng Q."/>
            <person name="Gargeya S."/>
            <person name="Fitzgerald M."/>
            <person name="Haas B."/>
            <person name="Abouelleil A."/>
            <person name="Allen A.W."/>
            <person name="Alvarado L."/>
            <person name="Arachchi H.M."/>
            <person name="Berlin A.M."/>
            <person name="Chapman S.B."/>
            <person name="Gainer-Dewar J."/>
            <person name="Goldberg J."/>
            <person name="Griggs A."/>
            <person name="Gujja S."/>
            <person name="Hansen M."/>
            <person name="Howarth C."/>
            <person name="Imamovic A."/>
            <person name="Ireland A."/>
            <person name="Larimer J."/>
            <person name="McCowan C."/>
            <person name="Murphy C."/>
            <person name="Pearson M."/>
            <person name="Poon T.W."/>
            <person name="Priest M."/>
            <person name="Roberts A."/>
            <person name="Saif S."/>
            <person name="Shea T."/>
            <person name="Sisk P."/>
            <person name="Sykes S."/>
            <person name="Wortman J."/>
            <person name="Nusbaum C."/>
            <person name="Birren B."/>
        </authorList>
    </citation>
    <scope>NUCLEOTIDE SEQUENCE [LARGE SCALE GENOMIC DNA]</scope>
    <source>
        <strain evidence="3 4">CBS 110553</strain>
    </source>
</reference>
<dbReference type="InterPro" id="IPR001128">
    <property type="entry name" value="Cyt_P450"/>
</dbReference>
<dbReference type="RefSeq" id="XP_007746495.1">
    <property type="nucleotide sequence ID" value="XM_007748305.1"/>
</dbReference>
<keyword evidence="2" id="KW-0812">Transmembrane</keyword>
<dbReference type="AlphaFoldDB" id="W9WUQ5"/>
<dbReference type="PANTHER" id="PTHR24305">
    <property type="entry name" value="CYTOCHROME P450"/>
    <property type="match status" value="1"/>
</dbReference>
<dbReference type="Proteomes" id="UP000019471">
    <property type="component" value="Unassembled WGS sequence"/>
</dbReference>
<keyword evidence="1" id="KW-0349">Heme</keyword>
<evidence type="ECO:0000256" key="2">
    <source>
        <dbReference type="SAM" id="Phobius"/>
    </source>
</evidence>